<dbReference type="PRINTS" id="PR00076">
    <property type="entry name" value="6PGDHDRGNASE"/>
</dbReference>
<keyword evidence="6" id="KW-1185">Reference proteome</keyword>
<keyword evidence="2" id="KW-0560">Oxidoreductase</keyword>
<protein>
    <submittedName>
        <fullName evidence="5">6-phosphogluconate dehydrogenase</fullName>
    </submittedName>
</protein>
<dbReference type="InterPro" id="IPR006183">
    <property type="entry name" value="Pgluconate_DH"/>
</dbReference>
<dbReference type="EMBL" id="AP026978">
    <property type="protein sequence ID" value="BDU03078.1"/>
    <property type="molecule type" value="Genomic_DNA"/>
</dbReference>
<dbReference type="InterPro" id="IPR013328">
    <property type="entry name" value="6PGD_dom2"/>
</dbReference>
<dbReference type="InterPro" id="IPR006114">
    <property type="entry name" value="6PGDH_C"/>
</dbReference>
<dbReference type="SUPFAM" id="SSF51735">
    <property type="entry name" value="NAD(P)-binding Rossmann-fold domains"/>
    <property type="match status" value="1"/>
</dbReference>
<dbReference type="Gene3D" id="1.10.1040.10">
    <property type="entry name" value="N-(1-d-carboxylethyl)-l-norvaline Dehydrogenase, domain 2"/>
    <property type="match status" value="1"/>
</dbReference>
<dbReference type="Pfam" id="PF03446">
    <property type="entry name" value="NAD_binding_2"/>
    <property type="match status" value="1"/>
</dbReference>
<evidence type="ECO:0000313" key="6">
    <source>
        <dbReference type="Proteomes" id="UP001317870"/>
    </source>
</evidence>
<dbReference type="Proteomes" id="UP001317870">
    <property type="component" value="Chromosome"/>
</dbReference>
<gene>
    <name evidence="5" type="ORF">IFM12276_61060</name>
</gene>
<name>A0ABN6UCN5_9NOCA</name>
<accession>A0ABN6UCN5</accession>
<sequence length="345" mass="37010">MDGMQLGMIGLGRMGANIVRRVVGDGHTAVGYERHSAHIDELRAELGDRFRGSTDLTEFVGMLETPRVVWVMIPAGATGAVIDQVAELLEPGDIVIDGGNSRYHEDLARAERLKPAGIHYVDIGTSGGVFGLTRGFCLMIGGESEPVKHLDPLLKSIAPGLESAERTPGRTGEPSTAELGYLHCGPVGAGHFVKMVHNGIEYGAMAAYAEGLNILRRANYGAEHTGEFSAEETPLEHPEYYQYDLDVPEITEVWRRGSVVASWLLDLTAAALHADPNLDSYSGRVSDSGEGRWTIDAAIDTGVPVPVLSSALFARFSSRGEALYADKVLSAMRKAFGGHIELPGK</sequence>
<evidence type="ECO:0000256" key="1">
    <source>
        <dbReference type="ARBA" id="ARBA00008419"/>
    </source>
</evidence>
<evidence type="ECO:0000313" key="5">
    <source>
        <dbReference type="EMBL" id="BDU03078.1"/>
    </source>
</evidence>
<dbReference type="SUPFAM" id="SSF48179">
    <property type="entry name" value="6-phosphogluconate dehydrogenase C-terminal domain-like"/>
    <property type="match status" value="1"/>
</dbReference>
<keyword evidence="3" id="KW-0311">Gluconate utilization</keyword>
<evidence type="ECO:0000259" key="4">
    <source>
        <dbReference type="SMART" id="SM01350"/>
    </source>
</evidence>
<reference evidence="5 6" key="1">
    <citation type="submission" date="2022-11" db="EMBL/GenBank/DDBJ databases">
        <title>Genome Sequencing of Nocardia sp. ON39_IFM12276 and assembly.</title>
        <authorList>
            <person name="Shimojima M."/>
            <person name="Toyokawa M."/>
            <person name="Uesaka K."/>
        </authorList>
    </citation>
    <scope>NUCLEOTIDE SEQUENCE [LARGE SCALE GENOMIC DNA]</scope>
    <source>
        <strain evidence="5 6">IFM 12276</strain>
    </source>
</reference>
<dbReference type="InterPro" id="IPR006115">
    <property type="entry name" value="6PGDH_NADP-bd"/>
</dbReference>
<feature type="domain" description="6-phosphogluconate dehydrogenase C-terminal" evidence="4">
    <location>
        <begin position="190"/>
        <end position="345"/>
    </location>
</feature>
<dbReference type="PANTHER" id="PTHR11811">
    <property type="entry name" value="6-PHOSPHOGLUCONATE DEHYDROGENASE"/>
    <property type="match status" value="1"/>
</dbReference>
<dbReference type="InterPro" id="IPR008927">
    <property type="entry name" value="6-PGluconate_DH-like_C_sf"/>
</dbReference>
<dbReference type="Pfam" id="PF00393">
    <property type="entry name" value="6PGD"/>
    <property type="match status" value="2"/>
</dbReference>
<evidence type="ECO:0000256" key="3">
    <source>
        <dbReference type="ARBA" id="ARBA00023064"/>
    </source>
</evidence>
<dbReference type="InterPro" id="IPR036291">
    <property type="entry name" value="NAD(P)-bd_dom_sf"/>
</dbReference>
<comment type="similarity">
    <text evidence="1">Belongs to the 6-phosphogluconate dehydrogenase family.</text>
</comment>
<dbReference type="NCBIfam" id="NF007161">
    <property type="entry name" value="PRK09599.1"/>
    <property type="match status" value="1"/>
</dbReference>
<proteinExistence type="inferred from homology"/>
<dbReference type="Gene3D" id="3.40.50.720">
    <property type="entry name" value="NAD(P)-binding Rossmann-like Domain"/>
    <property type="match status" value="1"/>
</dbReference>
<evidence type="ECO:0000256" key="2">
    <source>
        <dbReference type="ARBA" id="ARBA00023002"/>
    </source>
</evidence>
<organism evidence="5 6">
    <name type="scientific">Nocardia sputorum</name>
    <dbReference type="NCBI Taxonomy" id="2984338"/>
    <lineage>
        <taxon>Bacteria</taxon>
        <taxon>Bacillati</taxon>
        <taxon>Actinomycetota</taxon>
        <taxon>Actinomycetes</taxon>
        <taxon>Mycobacteriales</taxon>
        <taxon>Nocardiaceae</taxon>
        <taxon>Nocardia</taxon>
    </lineage>
</organism>
<dbReference type="NCBIfam" id="TIGR00872">
    <property type="entry name" value="gnd_rel"/>
    <property type="match status" value="1"/>
</dbReference>
<dbReference type="SMART" id="SM01350">
    <property type="entry name" value="6PGD"/>
    <property type="match status" value="1"/>
</dbReference>
<dbReference type="InterPro" id="IPR004849">
    <property type="entry name" value="6DGDH_YqeC"/>
</dbReference>